<dbReference type="Proteomes" id="UP000245626">
    <property type="component" value="Unassembled WGS sequence"/>
</dbReference>
<dbReference type="EMBL" id="KZ820426">
    <property type="protein sequence ID" value="PWN47459.1"/>
    <property type="molecule type" value="Genomic_DNA"/>
</dbReference>
<evidence type="ECO:0000313" key="2">
    <source>
        <dbReference type="Proteomes" id="UP000245626"/>
    </source>
</evidence>
<reference evidence="1 2" key="1">
    <citation type="journal article" date="2018" name="Mol. Biol. Evol.">
        <title>Broad Genomic Sampling Reveals a Smut Pathogenic Ancestry of the Fungal Clade Ustilaginomycotina.</title>
        <authorList>
            <person name="Kijpornyongpan T."/>
            <person name="Mondo S.J."/>
            <person name="Barry K."/>
            <person name="Sandor L."/>
            <person name="Lee J."/>
            <person name="Lipzen A."/>
            <person name="Pangilinan J."/>
            <person name="LaButti K."/>
            <person name="Hainaut M."/>
            <person name="Henrissat B."/>
            <person name="Grigoriev I.V."/>
            <person name="Spatafora J.W."/>
            <person name="Aime M.C."/>
        </authorList>
    </citation>
    <scope>NUCLEOTIDE SEQUENCE [LARGE SCALE GENOMIC DNA]</scope>
    <source>
        <strain evidence="1 2">SA 807</strain>
    </source>
</reference>
<organism evidence="1 2">
    <name type="scientific">Violaceomyces palustris</name>
    <dbReference type="NCBI Taxonomy" id="1673888"/>
    <lineage>
        <taxon>Eukaryota</taxon>
        <taxon>Fungi</taxon>
        <taxon>Dikarya</taxon>
        <taxon>Basidiomycota</taxon>
        <taxon>Ustilaginomycotina</taxon>
        <taxon>Ustilaginomycetes</taxon>
        <taxon>Violaceomycetales</taxon>
        <taxon>Violaceomycetaceae</taxon>
        <taxon>Violaceomyces</taxon>
    </lineage>
</organism>
<sequence length="133" mass="15108">MISSKEGRVMEVTHPSLLLSPTTPAWRNGITPHTKDNKKKASPLRSTSFYCRTLFTPLYHSLIFVFLIMKHVLFSILAPLHFAVRKGNFHQQFTGVKHNVFLVFEKGVKDSLKGGREGGCWVGLEKKAQHRFA</sequence>
<evidence type="ECO:0000313" key="1">
    <source>
        <dbReference type="EMBL" id="PWN47459.1"/>
    </source>
</evidence>
<name>A0ACD0NNU8_9BASI</name>
<keyword evidence="2" id="KW-1185">Reference proteome</keyword>
<proteinExistence type="predicted"/>
<protein>
    <submittedName>
        <fullName evidence="1">Uncharacterized protein</fullName>
    </submittedName>
</protein>
<gene>
    <name evidence="1" type="ORF">IE53DRAFT_249219</name>
</gene>
<accession>A0ACD0NNU8</accession>